<accession>A0AAV4AZ26</accession>
<comment type="subcellular location">
    <subcellularLocation>
        <location evidence="1">Membrane</location>
        <topology evidence="1">Multi-pass membrane protein</topology>
    </subcellularLocation>
</comment>
<evidence type="ECO:0000256" key="2">
    <source>
        <dbReference type="ARBA" id="ARBA00022679"/>
    </source>
</evidence>
<reference evidence="9 10" key="1">
    <citation type="journal article" date="2021" name="Elife">
        <title>Chloroplast acquisition without the gene transfer in kleptoplastic sea slugs, Plakobranchus ocellatus.</title>
        <authorList>
            <person name="Maeda T."/>
            <person name="Takahashi S."/>
            <person name="Yoshida T."/>
            <person name="Shimamura S."/>
            <person name="Takaki Y."/>
            <person name="Nagai Y."/>
            <person name="Toyoda A."/>
            <person name="Suzuki Y."/>
            <person name="Arimoto A."/>
            <person name="Ishii H."/>
            <person name="Satoh N."/>
            <person name="Nishiyama T."/>
            <person name="Hasebe M."/>
            <person name="Maruyama T."/>
            <person name="Minagawa J."/>
            <person name="Obokata J."/>
            <person name="Shigenobu S."/>
        </authorList>
    </citation>
    <scope>NUCLEOTIDE SEQUENCE [LARGE SCALE GENOMIC DNA]</scope>
</reference>
<gene>
    <name evidence="9" type="ORF">PoB_003908300</name>
</gene>
<evidence type="ECO:0000256" key="8">
    <source>
        <dbReference type="SAM" id="Phobius"/>
    </source>
</evidence>
<feature type="transmembrane region" description="Helical" evidence="8">
    <location>
        <begin position="394"/>
        <end position="422"/>
    </location>
</feature>
<feature type="transmembrane region" description="Helical" evidence="8">
    <location>
        <begin position="113"/>
        <end position="132"/>
    </location>
</feature>
<feature type="transmembrane region" description="Helical" evidence="8">
    <location>
        <begin position="71"/>
        <end position="101"/>
    </location>
</feature>
<dbReference type="PANTHER" id="PTHR13906">
    <property type="entry name" value="PORCUPINE"/>
    <property type="match status" value="1"/>
</dbReference>
<keyword evidence="2" id="KW-0808">Transferase</keyword>
<dbReference type="AlphaFoldDB" id="A0AAV4AZ26"/>
<keyword evidence="3 8" id="KW-0812">Transmembrane</keyword>
<comment type="caution">
    <text evidence="9">The sequence shown here is derived from an EMBL/GenBank/DDBJ whole genome shotgun (WGS) entry which is preliminary data.</text>
</comment>
<feature type="transmembrane region" description="Helical" evidence="8">
    <location>
        <begin position="478"/>
        <end position="496"/>
    </location>
</feature>
<dbReference type="InterPro" id="IPR049941">
    <property type="entry name" value="LPLAT_7/PORCN-like"/>
</dbReference>
<dbReference type="PANTHER" id="PTHR13906:SF4">
    <property type="entry name" value="LYSOPHOSPHOLIPID ACYLTRANSFERASE 6"/>
    <property type="match status" value="1"/>
</dbReference>
<keyword evidence="5 8" id="KW-0472">Membrane</keyword>
<evidence type="ECO:0000256" key="3">
    <source>
        <dbReference type="ARBA" id="ARBA00022692"/>
    </source>
</evidence>
<sequence length="576" mass="65854">MVNQIKANYRVFLSLGQARLRGQQHQARRSADVTARSKVNFVAIESSGILFGFLLRLALPHSLNKPTWRLLYCLVLGITFLLFMIGKSTWVVLLQVLLCYVIMKYFPQRHMQLIVFFLALGYMLILYVVRFMKNTDMLCYDETFPLMVTTQKVTTLAFGLSDWHLMQKGKKMGTERQKWAVRKMPGLLEYLAFTLSFQGVLAGPFCHYNLYRAFIEGNTKARLSEETEHPVRYEDDPSTCLRTVMTKVFAVAFWTCMTGWVKPLYPETLNADPAFIASHGFLFRVVYLYVSTFLNRCKYFVTWILADAVYNASGLGYKGKDESSNSDAVYNASGLGYEGKDENGKPRWTGMTNVFVIKLETASSLKIYLDNWNIMTTHWLRHVCYTRAPFMNTLLTFILSALWHGIHAGYYITFIAAAFFVLAARKMRATVRPMFQGSRWSRVVYDMMTTLATHLSMPFLVFSFLIHDLQAIWQFHKSFYFAVYIIVLSICIALPSRKRASPGASSPKKEPAEAGDKKLVSDDNAQHVQQQQQQQQQKHHNGNNNMQHHTLGAAGDAFSEQDAGVIRRGVDSTQMT</sequence>
<dbReference type="GO" id="GO:0016746">
    <property type="term" value="F:acyltransferase activity"/>
    <property type="evidence" value="ECO:0007669"/>
    <property type="project" value="UniProtKB-KW"/>
</dbReference>
<keyword evidence="6" id="KW-0012">Acyltransferase</keyword>
<evidence type="ECO:0000256" key="6">
    <source>
        <dbReference type="ARBA" id="ARBA00023315"/>
    </source>
</evidence>
<evidence type="ECO:0000313" key="10">
    <source>
        <dbReference type="Proteomes" id="UP000735302"/>
    </source>
</evidence>
<feature type="compositionally biased region" description="Low complexity" evidence="7">
    <location>
        <begin position="526"/>
        <end position="549"/>
    </location>
</feature>
<dbReference type="InterPro" id="IPR004299">
    <property type="entry name" value="MBOAT_fam"/>
</dbReference>
<dbReference type="Pfam" id="PF03062">
    <property type="entry name" value="MBOAT"/>
    <property type="match status" value="1"/>
</dbReference>
<evidence type="ECO:0000313" key="9">
    <source>
        <dbReference type="EMBL" id="GFO12578.1"/>
    </source>
</evidence>
<dbReference type="EMBL" id="BLXT01004434">
    <property type="protein sequence ID" value="GFO12578.1"/>
    <property type="molecule type" value="Genomic_DNA"/>
</dbReference>
<dbReference type="GO" id="GO:0016020">
    <property type="term" value="C:membrane"/>
    <property type="evidence" value="ECO:0007669"/>
    <property type="project" value="UniProtKB-SubCell"/>
</dbReference>
<evidence type="ECO:0000256" key="5">
    <source>
        <dbReference type="ARBA" id="ARBA00023136"/>
    </source>
</evidence>
<dbReference type="Proteomes" id="UP000735302">
    <property type="component" value="Unassembled WGS sequence"/>
</dbReference>
<keyword evidence="10" id="KW-1185">Reference proteome</keyword>
<protein>
    <submittedName>
        <fullName evidence="9">Membrane-bound o-acyltransferase domain-containing protein 2</fullName>
    </submittedName>
</protein>
<evidence type="ECO:0000256" key="4">
    <source>
        <dbReference type="ARBA" id="ARBA00022989"/>
    </source>
</evidence>
<evidence type="ECO:0000256" key="7">
    <source>
        <dbReference type="SAM" id="MobiDB-lite"/>
    </source>
</evidence>
<proteinExistence type="predicted"/>
<name>A0AAV4AZ26_9GAST</name>
<evidence type="ECO:0000256" key="1">
    <source>
        <dbReference type="ARBA" id="ARBA00004141"/>
    </source>
</evidence>
<feature type="compositionally biased region" description="Basic and acidic residues" evidence="7">
    <location>
        <begin position="507"/>
        <end position="525"/>
    </location>
</feature>
<feature type="transmembrane region" description="Helical" evidence="8">
    <location>
        <begin position="443"/>
        <end position="466"/>
    </location>
</feature>
<feature type="transmembrane region" description="Helical" evidence="8">
    <location>
        <begin position="187"/>
        <end position="205"/>
    </location>
</feature>
<organism evidence="9 10">
    <name type="scientific">Plakobranchus ocellatus</name>
    <dbReference type="NCBI Taxonomy" id="259542"/>
    <lineage>
        <taxon>Eukaryota</taxon>
        <taxon>Metazoa</taxon>
        <taxon>Spiralia</taxon>
        <taxon>Lophotrochozoa</taxon>
        <taxon>Mollusca</taxon>
        <taxon>Gastropoda</taxon>
        <taxon>Heterobranchia</taxon>
        <taxon>Euthyneura</taxon>
        <taxon>Panpulmonata</taxon>
        <taxon>Sacoglossa</taxon>
        <taxon>Placobranchoidea</taxon>
        <taxon>Plakobranchidae</taxon>
        <taxon>Plakobranchus</taxon>
    </lineage>
</organism>
<keyword evidence="4 8" id="KW-1133">Transmembrane helix</keyword>
<dbReference type="GO" id="GO:0030258">
    <property type="term" value="P:lipid modification"/>
    <property type="evidence" value="ECO:0007669"/>
    <property type="project" value="TreeGrafter"/>
</dbReference>
<feature type="region of interest" description="Disordered" evidence="7">
    <location>
        <begin position="498"/>
        <end position="550"/>
    </location>
</feature>